<evidence type="ECO:0000313" key="1">
    <source>
        <dbReference type="EMBL" id="KIO70320.1"/>
    </source>
</evidence>
<evidence type="ECO:0000313" key="2">
    <source>
        <dbReference type="Proteomes" id="UP000032076"/>
    </source>
</evidence>
<sequence length="68" mass="8278">MFLYISFFHAFFKNKNPYTNLIMKRHLNKSAKEFTAGFFIALIFHFNYREITRRVVMNKIIHLDPFMG</sequence>
<dbReference type="Proteomes" id="UP000032076">
    <property type="component" value="Unassembled WGS sequence"/>
</dbReference>
<protein>
    <submittedName>
        <fullName evidence="1">Uncharacterized protein</fullName>
    </submittedName>
</protein>
<proteinExistence type="predicted"/>
<name>A0ABD4A2C8_9BACI</name>
<reference evidence="1 2" key="1">
    <citation type="submission" date="2015-01" db="EMBL/GenBank/DDBJ databases">
        <title>Draft Genome Sequences of Four Bacillus thermoamylovorans Strains, Isolated From Food Products.</title>
        <authorList>
            <person name="Krawcyk A.O."/>
            <person name="Berendsen E.M."/>
            <person name="Eijlander R.T."/>
            <person name="de Jong A."/>
            <person name="Wells-Bennik M."/>
            <person name="Kuipers O.P."/>
        </authorList>
    </citation>
    <scope>NUCLEOTIDE SEQUENCE [LARGE SCALE GENOMIC DNA]</scope>
    <source>
        <strain evidence="1 2">B4167</strain>
    </source>
</reference>
<comment type="caution">
    <text evidence="1">The sequence shown here is derived from an EMBL/GenBank/DDBJ whole genome shotgun (WGS) entry which is preliminary data.</text>
</comment>
<dbReference type="AlphaFoldDB" id="A0ABD4A2C8"/>
<gene>
    <name evidence="1" type="ORF">B4167_1012</name>
</gene>
<organism evidence="1 2">
    <name type="scientific">Caldibacillus thermoamylovorans</name>
    <dbReference type="NCBI Taxonomy" id="35841"/>
    <lineage>
        <taxon>Bacteria</taxon>
        <taxon>Bacillati</taxon>
        <taxon>Bacillota</taxon>
        <taxon>Bacilli</taxon>
        <taxon>Bacillales</taxon>
        <taxon>Bacillaceae</taxon>
        <taxon>Caldibacillus</taxon>
    </lineage>
</organism>
<dbReference type="EMBL" id="JXLU01000147">
    <property type="protein sequence ID" value="KIO70320.1"/>
    <property type="molecule type" value="Genomic_DNA"/>
</dbReference>
<accession>A0ABD4A2C8</accession>